<dbReference type="PANTHER" id="PTHR42850:SF7">
    <property type="entry name" value="BIS(5'-NUCLEOSYL)-TETRAPHOSPHATASE PRPE [ASYMMETRICAL]"/>
    <property type="match status" value="1"/>
</dbReference>
<organism evidence="2 3">
    <name type="scientific">Zooshikella harenae</name>
    <dbReference type="NCBI Taxonomy" id="2827238"/>
    <lineage>
        <taxon>Bacteria</taxon>
        <taxon>Pseudomonadati</taxon>
        <taxon>Pseudomonadota</taxon>
        <taxon>Gammaproteobacteria</taxon>
        <taxon>Oceanospirillales</taxon>
        <taxon>Zooshikellaceae</taxon>
        <taxon>Zooshikella</taxon>
    </lineage>
</organism>
<evidence type="ECO:0000259" key="1">
    <source>
        <dbReference type="Pfam" id="PF00149"/>
    </source>
</evidence>
<proteinExistence type="predicted"/>
<gene>
    <name evidence="2" type="ORF">KCG35_02695</name>
</gene>
<dbReference type="EMBL" id="JAGSOY010000003">
    <property type="protein sequence ID" value="MBU2709958.1"/>
    <property type="molecule type" value="Genomic_DNA"/>
</dbReference>
<reference evidence="2 3" key="1">
    <citation type="submission" date="2021-04" db="EMBL/GenBank/DDBJ databases">
        <authorList>
            <person name="Pira H."/>
            <person name="Risdian C."/>
            <person name="Wink J."/>
        </authorList>
    </citation>
    <scope>NUCLEOTIDE SEQUENCE [LARGE SCALE GENOMIC DNA]</scope>
    <source>
        <strain evidence="2 3">WH53</strain>
    </source>
</reference>
<protein>
    <submittedName>
        <fullName evidence="2">Metallophosphoesterase</fullName>
    </submittedName>
</protein>
<dbReference type="Proteomes" id="UP000690515">
    <property type="component" value="Unassembled WGS sequence"/>
</dbReference>
<dbReference type="Pfam" id="PF00149">
    <property type="entry name" value="Metallophos"/>
    <property type="match status" value="1"/>
</dbReference>
<name>A0ABS5Z7C6_9GAMM</name>
<comment type="caution">
    <text evidence="2">The sequence shown here is derived from an EMBL/GenBank/DDBJ whole genome shotgun (WGS) entry which is preliminary data.</text>
</comment>
<feature type="domain" description="Calcineurin-like phosphoesterase" evidence="1">
    <location>
        <begin position="10"/>
        <end position="139"/>
    </location>
</feature>
<dbReference type="PANTHER" id="PTHR42850">
    <property type="entry name" value="METALLOPHOSPHOESTERASE"/>
    <property type="match status" value="1"/>
</dbReference>
<evidence type="ECO:0000313" key="3">
    <source>
        <dbReference type="Proteomes" id="UP000690515"/>
    </source>
</evidence>
<dbReference type="InterPro" id="IPR004843">
    <property type="entry name" value="Calcineurin-like_PHP"/>
</dbReference>
<keyword evidence="3" id="KW-1185">Reference proteome</keyword>
<dbReference type="InterPro" id="IPR029052">
    <property type="entry name" value="Metallo-depent_PP-like"/>
</dbReference>
<evidence type="ECO:0000313" key="2">
    <source>
        <dbReference type="EMBL" id="MBU2709958.1"/>
    </source>
</evidence>
<dbReference type="Gene3D" id="3.60.21.10">
    <property type="match status" value="1"/>
</dbReference>
<accession>A0ABS5Z7C6</accession>
<sequence length="325" mass="38247">MADTADGYDLIGDIHGCARALVLLLKKLGYRQYRGCFRHPRRKVIFMGDIVDRGPRIRDALHIVKDMVDHDQAHIVMGNHEFNALAYCTPALEGTGRSFLREHNPRHHRLIAETLEQFACHPKEWQMFLQWFKELPLFLEFARFRVVHACWDQRLVEAFWARYQRATIDDDFLHQTVNSRSFEKYCISRLIRGIDIPLPKGVKIESKDGYIRSRFRAHFWHPDPETYQDVVFQPDPLPPAVAEETLTAEDKNRLFVYELNEKPLFVGHYWQMGVPHPIRPNIACLDYSAVKYGKLVAYRMDNETVLDKKKFVWVEVEPRSPFVPR</sequence>
<dbReference type="SUPFAM" id="SSF56300">
    <property type="entry name" value="Metallo-dependent phosphatases"/>
    <property type="match status" value="1"/>
</dbReference>
<dbReference type="InterPro" id="IPR050126">
    <property type="entry name" value="Ap4A_hydrolase"/>
</dbReference>